<feature type="domain" description="N-acetylmuramoyl-L-alanine amidase" evidence="1">
    <location>
        <begin position="59"/>
        <end position="198"/>
    </location>
</feature>
<protein>
    <recommendedName>
        <fullName evidence="1">N-acetylmuramoyl-L-alanine amidase domain-containing protein</fullName>
    </recommendedName>
</protein>
<dbReference type="SUPFAM" id="SSF55846">
    <property type="entry name" value="N-acetylmuramoyl-L-alanine amidase-like"/>
    <property type="match status" value="1"/>
</dbReference>
<sequence>MTVLDIQRRLKALGHDLGKSGAAKDGVDGDFGGKSQAALSLKPTTGAPKPLPTAGVSAVPAAWMPAAKVDRIIVHWTAGGHKASALDTEHYHLLIEADGGIVRGKPSIDLNDRGGVKAGYAAHTLNCNTGSIGVSLCCMAGAVESPFKAGSAPMTREQWDELPHVLAALCRRYGIPVTPKTVLSHAEVQGTLGIKQKGKWDIARLAFDPFVVGAQAVGDLFRKRAAALLEAAA</sequence>
<accession>A0A7W6GEE4</accession>
<dbReference type="Proteomes" id="UP000528964">
    <property type="component" value="Unassembled WGS sequence"/>
</dbReference>
<evidence type="ECO:0000259" key="1">
    <source>
        <dbReference type="SMART" id="SM00644"/>
    </source>
</evidence>
<reference evidence="2 3" key="1">
    <citation type="submission" date="2020-08" db="EMBL/GenBank/DDBJ databases">
        <title>Genomic Encyclopedia of Type Strains, Phase IV (KMG-IV): sequencing the most valuable type-strain genomes for metagenomic binning, comparative biology and taxonomic classification.</title>
        <authorList>
            <person name="Goeker M."/>
        </authorList>
    </citation>
    <scope>NUCLEOTIDE SEQUENCE [LARGE SCALE GENOMIC DNA]</scope>
    <source>
        <strain evidence="2 3">DSM 25481</strain>
    </source>
</reference>
<gene>
    <name evidence="2" type="ORF">GGR24_001453</name>
</gene>
<dbReference type="InterPro" id="IPR036505">
    <property type="entry name" value="Amidase/PGRP_sf"/>
</dbReference>
<comment type="caution">
    <text evidence="2">The sequence shown here is derived from an EMBL/GenBank/DDBJ whole genome shotgun (WGS) entry which is preliminary data.</text>
</comment>
<evidence type="ECO:0000313" key="3">
    <source>
        <dbReference type="Proteomes" id="UP000528964"/>
    </source>
</evidence>
<keyword evidence="3" id="KW-1185">Reference proteome</keyword>
<dbReference type="AlphaFoldDB" id="A0A7W6GEE4"/>
<dbReference type="RefSeq" id="WP_183394679.1">
    <property type="nucleotide sequence ID" value="NZ_JACIDR010000002.1"/>
</dbReference>
<dbReference type="InterPro" id="IPR002502">
    <property type="entry name" value="Amidase_domain"/>
</dbReference>
<dbReference type="EMBL" id="JACIDR010000002">
    <property type="protein sequence ID" value="MBB3972796.1"/>
    <property type="molecule type" value="Genomic_DNA"/>
</dbReference>
<dbReference type="SMART" id="SM00644">
    <property type="entry name" value="Ami_2"/>
    <property type="match status" value="1"/>
</dbReference>
<dbReference type="Gene3D" id="3.40.80.10">
    <property type="entry name" value="Peptidoglycan recognition protein-like"/>
    <property type="match status" value="1"/>
</dbReference>
<organism evidence="2 3">
    <name type="scientific">Hansschlegelia beijingensis</name>
    <dbReference type="NCBI Taxonomy" id="1133344"/>
    <lineage>
        <taxon>Bacteria</taxon>
        <taxon>Pseudomonadati</taxon>
        <taxon>Pseudomonadota</taxon>
        <taxon>Alphaproteobacteria</taxon>
        <taxon>Hyphomicrobiales</taxon>
        <taxon>Methylopilaceae</taxon>
        <taxon>Hansschlegelia</taxon>
    </lineage>
</organism>
<evidence type="ECO:0000313" key="2">
    <source>
        <dbReference type="EMBL" id="MBB3972796.1"/>
    </source>
</evidence>
<dbReference type="GO" id="GO:0009253">
    <property type="term" value="P:peptidoglycan catabolic process"/>
    <property type="evidence" value="ECO:0007669"/>
    <property type="project" value="InterPro"/>
</dbReference>
<dbReference type="CDD" id="cd06583">
    <property type="entry name" value="PGRP"/>
    <property type="match status" value="1"/>
</dbReference>
<proteinExistence type="predicted"/>
<name>A0A7W6GEE4_9HYPH</name>
<dbReference type="Pfam" id="PF01510">
    <property type="entry name" value="Amidase_2"/>
    <property type="match status" value="1"/>
</dbReference>
<dbReference type="GO" id="GO:0008745">
    <property type="term" value="F:N-acetylmuramoyl-L-alanine amidase activity"/>
    <property type="evidence" value="ECO:0007669"/>
    <property type="project" value="InterPro"/>
</dbReference>